<dbReference type="PANTHER" id="PTHR10963">
    <property type="entry name" value="GLYCOSYL HYDROLASE-RELATED"/>
    <property type="match status" value="1"/>
</dbReference>
<dbReference type="Proteomes" id="UP001458880">
    <property type="component" value="Unassembled WGS sequence"/>
</dbReference>
<evidence type="ECO:0000259" key="2">
    <source>
        <dbReference type="PROSITE" id="PS51762"/>
    </source>
</evidence>
<dbReference type="EMBL" id="JASPKY010000512">
    <property type="protein sequence ID" value="KAK9694455.1"/>
    <property type="molecule type" value="Genomic_DNA"/>
</dbReference>
<dbReference type="InterPro" id="IPR050546">
    <property type="entry name" value="Glycosyl_Hydrlase_16"/>
</dbReference>
<dbReference type="PROSITE" id="PS51762">
    <property type="entry name" value="GH16_2"/>
    <property type="match status" value="1"/>
</dbReference>
<name>A0AAW1IWM7_POPJA</name>
<dbReference type="InterPro" id="IPR013320">
    <property type="entry name" value="ConA-like_dom_sf"/>
</dbReference>
<dbReference type="GO" id="GO:0005975">
    <property type="term" value="P:carbohydrate metabolic process"/>
    <property type="evidence" value="ECO:0007669"/>
    <property type="project" value="InterPro"/>
</dbReference>
<comment type="caution">
    <text evidence="3">The sequence shown here is derived from an EMBL/GenBank/DDBJ whole genome shotgun (WGS) entry which is preliminary data.</text>
</comment>
<evidence type="ECO:0000313" key="4">
    <source>
        <dbReference type="Proteomes" id="UP001458880"/>
    </source>
</evidence>
<dbReference type="Gene3D" id="2.60.120.200">
    <property type="match status" value="1"/>
</dbReference>
<feature type="signal peptide" evidence="1">
    <location>
        <begin position="1"/>
        <end position="20"/>
    </location>
</feature>
<evidence type="ECO:0000313" key="3">
    <source>
        <dbReference type="EMBL" id="KAK9694455.1"/>
    </source>
</evidence>
<proteinExistence type="predicted"/>
<keyword evidence="1" id="KW-0732">Signal</keyword>
<sequence length="379" mass="43105">MLSLAKPRLCLFIIISICHQIPGELDLFGLAKVEVPLTDKLVNVMKPSKECEPSLTIYTNGQHPCKNRLIFEDNFERPFINKTKWVVEQYTPITHGPPDYEFVSYEINDNTLFIKDNKLILNPVPATSLDQVLGTLDLREGCTSFVEDQCFYQQVSGYILPPVKSARISSKFSFTYGKIEIKAKLPVGDWIYPQIQLLPRVKSNAEIQLLPRVKSNAGAKLWIAYSRGNSYYIGPNGDIGNTVLFGGLVLGFEEPARSRLTSKNKAAVPYGDDFNLYTLIWEPEKITVLFNNQTYGSYQIDTSDKRFNHFGNEFFLSIGLGVGGINDFPDNYTTNNPKPWTNTHTKQLKTFFDARDTWSSTWRKTNVQLQIDSVKIWSL</sequence>
<feature type="domain" description="GH16" evidence="2">
    <location>
        <begin position="98"/>
        <end position="379"/>
    </location>
</feature>
<evidence type="ECO:0000256" key="1">
    <source>
        <dbReference type="SAM" id="SignalP"/>
    </source>
</evidence>
<dbReference type="SUPFAM" id="SSF49899">
    <property type="entry name" value="Concanavalin A-like lectins/glucanases"/>
    <property type="match status" value="1"/>
</dbReference>
<dbReference type="PANTHER" id="PTHR10963:SF60">
    <property type="entry name" value="GRAM-NEGATIVE BACTERIA-BINDING PROTEIN 1-RELATED"/>
    <property type="match status" value="1"/>
</dbReference>
<feature type="chain" id="PRO_5043385208" description="GH16 domain-containing protein" evidence="1">
    <location>
        <begin position="21"/>
        <end position="379"/>
    </location>
</feature>
<reference evidence="3 4" key="1">
    <citation type="journal article" date="2024" name="BMC Genomics">
        <title>De novo assembly and annotation of Popillia japonica's genome with initial clues to its potential as an invasive pest.</title>
        <authorList>
            <person name="Cucini C."/>
            <person name="Boschi S."/>
            <person name="Funari R."/>
            <person name="Cardaioli E."/>
            <person name="Iannotti N."/>
            <person name="Marturano G."/>
            <person name="Paoli F."/>
            <person name="Bruttini M."/>
            <person name="Carapelli A."/>
            <person name="Frati F."/>
            <person name="Nardi F."/>
        </authorList>
    </citation>
    <scope>NUCLEOTIDE SEQUENCE [LARGE SCALE GENOMIC DNA]</scope>
    <source>
        <strain evidence="3">DMR45628</strain>
    </source>
</reference>
<dbReference type="AlphaFoldDB" id="A0AAW1IWM7"/>
<accession>A0AAW1IWM7</accession>
<gene>
    <name evidence="3" type="ORF">QE152_g33533</name>
</gene>
<dbReference type="InterPro" id="IPR000757">
    <property type="entry name" value="Beta-glucanase-like"/>
</dbReference>
<protein>
    <recommendedName>
        <fullName evidence="2">GH16 domain-containing protein</fullName>
    </recommendedName>
</protein>
<organism evidence="3 4">
    <name type="scientific">Popillia japonica</name>
    <name type="common">Japanese beetle</name>
    <dbReference type="NCBI Taxonomy" id="7064"/>
    <lineage>
        <taxon>Eukaryota</taxon>
        <taxon>Metazoa</taxon>
        <taxon>Ecdysozoa</taxon>
        <taxon>Arthropoda</taxon>
        <taxon>Hexapoda</taxon>
        <taxon>Insecta</taxon>
        <taxon>Pterygota</taxon>
        <taxon>Neoptera</taxon>
        <taxon>Endopterygota</taxon>
        <taxon>Coleoptera</taxon>
        <taxon>Polyphaga</taxon>
        <taxon>Scarabaeiformia</taxon>
        <taxon>Scarabaeidae</taxon>
        <taxon>Rutelinae</taxon>
        <taxon>Popillia</taxon>
    </lineage>
</organism>
<dbReference type="GO" id="GO:0004553">
    <property type="term" value="F:hydrolase activity, hydrolyzing O-glycosyl compounds"/>
    <property type="evidence" value="ECO:0007669"/>
    <property type="project" value="InterPro"/>
</dbReference>
<keyword evidence="4" id="KW-1185">Reference proteome</keyword>